<evidence type="ECO:0000313" key="3">
    <source>
        <dbReference type="Proteomes" id="UP000033934"/>
    </source>
</evidence>
<name>A0A0G0NMX1_9BACT</name>
<dbReference type="Pfam" id="PF03054">
    <property type="entry name" value="tRNA_Me_trans"/>
    <property type="match status" value="1"/>
</dbReference>
<sequence>MRVRQIAKSLNLSTAEKKDSQGICFIGAINVGQFLRSEISAKPGDVIGANNQIIGGHDGAAYYTVGQRHGFKLTNTKVLSALY</sequence>
<evidence type="ECO:0000313" key="2">
    <source>
        <dbReference type="EMBL" id="KKQ87239.1"/>
    </source>
</evidence>
<dbReference type="InterPro" id="IPR014729">
    <property type="entry name" value="Rossmann-like_a/b/a_fold"/>
</dbReference>
<dbReference type="Pfam" id="PF20259">
    <property type="entry name" value="tRNA_Me_trans_M"/>
    <property type="match status" value="1"/>
</dbReference>
<dbReference type="Gene3D" id="3.40.50.620">
    <property type="entry name" value="HUPs"/>
    <property type="match status" value="1"/>
</dbReference>
<dbReference type="InterPro" id="IPR046884">
    <property type="entry name" value="MnmA-like_central"/>
</dbReference>
<dbReference type="PANTHER" id="PTHR11933">
    <property type="entry name" value="TRNA 5-METHYLAMINOMETHYL-2-THIOURIDYLATE -METHYLTRANSFERASE"/>
    <property type="match status" value="1"/>
</dbReference>
<dbReference type="GO" id="GO:0016783">
    <property type="term" value="F:sulfurtransferase activity"/>
    <property type="evidence" value="ECO:0007669"/>
    <property type="project" value="InterPro"/>
</dbReference>
<accession>A0A0G0NMX1</accession>
<dbReference type="InterPro" id="IPR023382">
    <property type="entry name" value="MnmA-like_central_sf"/>
</dbReference>
<organism evidence="2 3">
    <name type="scientific">Berkelbacteria bacterium GW2011_GWA2_38_9</name>
    <dbReference type="NCBI Taxonomy" id="1618334"/>
    <lineage>
        <taxon>Bacteria</taxon>
        <taxon>Candidatus Berkelbacteria</taxon>
    </lineage>
</organism>
<dbReference type="GO" id="GO:0002143">
    <property type="term" value="P:tRNA wobble position uridine thiolation"/>
    <property type="evidence" value="ECO:0007669"/>
    <property type="project" value="TreeGrafter"/>
</dbReference>
<dbReference type="PANTHER" id="PTHR11933:SF5">
    <property type="entry name" value="MITOCHONDRIAL TRNA-SPECIFIC 2-THIOURIDYLASE 1"/>
    <property type="match status" value="1"/>
</dbReference>
<protein>
    <submittedName>
        <fullName evidence="2">tRNA-specific 2-thiouridylase MnmA</fullName>
    </submittedName>
</protein>
<dbReference type="Proteomes" id="UP000033934">
    <property type="component" value="Unassembled WGS sequence"/>
</dbReference>
<dbReference type="AlphaFoldDB" id="A0A0G0NMX1"/>
<feature type="domain" description="tRNA-specific 2-thiouridylase MnmA-like central" evidence="1">
    <location>
        <begin position="33"/>
        <end position="75"/>
    </location>
</feature>
<dbReference type="SUPFAM" id="SSF52402">
    <property type="entry name" value="Adenine nucleotide alpha hydrolases-like"/>
    <property type="match status" value="1"/>
</dbReference>
<dbReference type="EMBL" id="LBVO01000054">
    <property type="protein sequence ID" value="KKQ87239.1"/>
    <property type="molecule type" value="Genomic_DNA"/>
</dbReference>
<dbReference type="Gene3D" id="2.30.30.280">
    <property type="entry name" value="Adenine nucleotide alpha hydrolases-like domains"/>
    <property type="match status" value="1"/>
</dbReference>
<proteinExistence type="predicted"/>
<evidence type="ECO:0000259" key="1">
    <source>
        <dbReference type="Pfam" id="PF20259"/>
    </source>
</evidence>
<gene>
    <name evidence="2" type="ORF">UT11_C0054G0008</name>
</gene>
<comment type="caution">
    <text evidence="2">The sequence shown here is derived from an EMBL/GenBank/DDBJ whole genome shotgun (WGS) entry which is preliminary data.</text>
</comment>
<dbReference type="PATRIC" id="fig|1618334.3.peg.705"/>
<feature type="non-terminal residue" evidence="2">
    <location>
        <position position="83"/>
    </location>
</feature>
<reference evidence="2 3" key="1">
    <citation type="journal article" date="2015" name="Nature">
        <title>rRNA introns, odd ribosomes, and small enigmatic genomes across a large radiation of phyla.</title>
        <authorList>
            <person name="Brown C.T."/>
            <person name="Hug L.A."/>
            <person name="Thomas B.C."/>
            <person name="Sharon I."/>
            <person name="Castelle C.J."/>
            <person name="Singh A."/>
            <person name="Wilkins M.J."/>
            <person name="Williams K.H."/>
            <person name="Banfield J.F."/>
        </authorList>
    </citation>
    <scope>NUCLEOTIDE SEQUENCE [LARGE SCALE GENOMIC DNA]</scope>
</reference>